<dbReference type="GO" id="GO:0004553">
    <property type="term" value="F:hydrolase activity, hydrolyzing O-glycosyl compounds"/>
    <property type="evidence" value="ECO:0007669"/>
    <property type="project" value="TreeGrafter"/>
</dbReference>
<evidence type="ECO:0000313" key="2">
    <source>
        <dbReference type="EMBL" id="GAO31186.1"/>
    </source>
</evidence>
<feature type="chain" id="PRO_5002428723" description="Polygalacturonase" evidence="1">
    <location>
        <begin position="23"/>
        <end position="718"/>
    </location>
</feature>
<dbReference type="PANTHER" id="PTHR11051">
    <property type="entry name" value="GLYCOSYL HYDROLASE-RELATED"/>
    <property type="match status" value="1"/>
</dbReference>
<dbReference type="EMBL" id="BAZW01000040">
    <property type="protein sequence ID" value="GAO31186.1"/>
    <property type="molecule type" value="Genomic_DNA"/>
</dbReference>
<gene>
    <name evidence="2" type="ORF">JCM15548_13530</name>
</gene>
<keyword evidence="3" id="KW-1185">Reference proteome</keyword>
<dbReference type="SUPFAM" id="SSF48208">
    <property type="entry name" value="Six-hairpin glycosidases"/>
    <property type="match status" value="1"/>
</dbReference>
<evidence type="ECO:0008006" key="4">
    <source>
        <dbReference type="Google" id="ProtNLM"/>
    </source>
</evidence>
<evidence type="ECO:0000313" key="3">
    <source>
        <dbReference type="Proteomes" id="UP000032900"/>
    </source>
</evidence>
<accession>A0A0E9M1D8</accession>
<dbReference type="OrthoDB" id="127395at2"/>
<proteinExistence type="predicted"/>
<reference evidence="2 3" key="1">
    <citation type="journal article" date="2015" name="Microbes Environ.">
        <title>Distribution and evolution of nitrogen fixation genes in the phylum bacteroidetes.</title>
        <authorList>
            <person name="Inoue J."/>
            <person name="Oshima K."/>
            <person name="Suda W."/>
            <person name="Sakamoto M."/>
            <person name="Iino T."/>
            <person name="Noda S."/>
            <person name="Hongoh Y."/>
            <person name="Hattori M."/>
            <person name="Ohkuma M."/>
        </authorList>
    </citation>
    <scope>NUCLEOTIDE SEQUENCE [LARGE SCALE GENOMIC DNA]</scope>
    <source>
        <strain evidence="2">JCM 15548</strain>
    </source>
</reference>
<dbReference type="InterPro" id="IPR012341">
    <property type="entry name" value="6hp_glycosidase-like_sf"/>
</dbReference>
<dbReference type="STRING" id="1236989.JCM15548_13530"/>
<dbReference type="Proteomes" id="UP000032900">
    <property type="component" value="Unassembled WGS sequence"/>
</dbReference>
<dbReference type="PANTHER" id="PTHR11051:SF8">
    <property type="entry name" value="PROTEIN-GLUCOSYLGALACTOSYLHYDROXYLYSINE GLUCOSIDASE"/>
    <property type="match status" value="1"/>
</dbReference>
<dbReference type="InterPro" id="IPR008928">
    <property type="entry name" value="6-hairpin_glycosidase_sf"/>
</dbReference>
<sequence length="718" mass="82411">MRQLTLPLMIALVLCLSVLTNCSNKPPGIDRKALVARHTIIHQSKDALSPLTVGNGTFAFTADITGMQSFPDHYEQGIPLGTLSDWGWNSFPNQGDYTFDDVTRRYWTGQDSVPYLYQYEGEGSQRQQSATKWLRENPHRLHLGLVGLEIQLLDGNVVALDALEDVHQELDLWTGEMKSSFSVEGVPVEVTTVAHQEKDAVAFRIASSLLEEGRLRMRLRFPYGHPDKFSSGYDLGQPDRHSTTLIPLDAQSCRFQRALDDITYYTSLQWSGTASIETSALHDYYLVPTGEDEIELAVLFSQAEADDLLPDFSAVQSSSREQWPRFWESGAAVDFSECTDPIAFELERRVVLSQYLTRLQCTGPYPPQETGLTMNSWHGKFHLEMHWWHALHFILWNRTDLIEEQLDYYHTIFDKARQTAQWQGYDGVRWPKMIAPDGAESPSTIGTFLIWQQPHIIYFSELLWQNDYQRDRLAEKYQDLVFATADFMASYARWDSTDQRYVLGPPLIPAQERFAPETTENAAFELAYWDFGLRTAQKWRERAGLAPDEKWQQVIDHLSPLPVKNDLYLFTEDATDSYINRDYLSDHPMVLGMMGFLPPSAYVNFEFLESSYDVIRSVWQWETIWGWDVPLAAMTATFLNRPHEAVDILLMDTPKNTYLVNGHNYQHAELPLYLPGNGGILSAVSLMCTYKNSEGNNGFPQNGHWKVQYENMNNWVSY</sequence>
<dbReference type="GO" id="GO:0005975">
    <property type="term" value="P:carbohydrate metabolic process"/>
    <property type="evidence" value="ECO:0007669"/>
    <property type="project" value="InterPro"/>
</dbReference>
<dbReference type="AlphaFoldDB" id="A0A0E9M1D8"/>
<dbReference type="Gene3D" id="1.50.10.10">
    <property type="match status" value="1"/>
</dbReference>
<organism evidence="2 3">
    <name type="scientific">Geofilum rubicundum JCM 15548</name>
    <dbReference type="NCBI Taxonomy" id="1236989"/>
    <lineage>
        <taxon>Bacteria</taxon>
        <taxon>Pseudomonadati</taxon>
        <taxon>Bacteroidota</taxon>
        <taxon>Bacteroidia</taxon>
        <taxon>Marinilabiliales</taxon>
        <taxon>Marinilabiliaceae</taxon>
        <taxon>Geofilum</taxon>
    </lineage>
</organism>
<comment type="caution">
    <text evidence="2">The sequence shown here is derived from an EMBL/GenBank/DDBJ whole genome shotgun (WGS) entry which is preliminary data.</text>
</comment>
<evidence type="ECO:0000256" key="1">
    <source>
        <dbReference type="SAM" id="SignalP"/>
    </source>
</evidence>
<feature type="signal peptide" evidence="1">
    <location>
        <begin position="1"/>
        <end position="22"/>
    </location>
</feature>
<name>A0A0E9M1D8_9BACT</name>
<protein>
    <recommendedName>
        <fullName evidence="4">Polygalacturonase</fullName>
    </recommendedName>
</protein>
<keyword evidence="1" id="KW-0732">Signal</keyword>